<gene>
    <name evidence="4" type="primary">cobK</name>
    <name evidence="4" type="ORF">KAR29_03470</name>
</gene>
<dbReference type="RefSeq" id="WP_274374252.1">
    <property type="nucleotide sequence ID" value="NZ_CP072943.1"/>
</dbReference>
<dbReference type="KEGG" id="aram:KAR29_03470"/>
<sequence>MKILLLGGNASARVLAEKLLAEGFDVTLSVASQEGLATVPPGAQVLVGRRDGPLWSRTLKEERFDVAVDGAHPFAVDARKTFREAASSHGLPWFALERSSLIPPRAHLAADVDGALEAALSLTEPGHVVFLALGVKILHRAVPVLKKAGRSVAARILPTRESLAKALDSGLEPTEIVALWGAPEADLERALLVRWKAACLLCKDSGVEGGIRAKAEATEALSIPLVVIGREEKGNGLDEETLLLELKRMKAEGQELREREE</sequence>
<evidence type="ECO:0000256" key="1">
    <source>
        <dbReference type="ARBA" id="ARBA00004953"/>
    </source>
</evidence>
<keyword evidence="3 4" id="KW-0560">Oxidoreductase</keyword>
<dbReference type="EMBL" id="CP072943">
    <property type="protein sequence ID" value="QTX32985.1"/>
    <property type="molecule type" value="Genomic_DNA"/>
</dbReference>
<accession>A0A9Q7A9F7</accession>
<evidence type="ECO:0000313" key="5">
    <source>
        <dbReference type="Proteomes" id="UP000671879"/>
    </source>
</evidence>
<evidence type="ECO:0000256" key="3">
    <source>
        <dbReference type="ARBA" id="ARBA00023002"/>
    </source>
</evidence>
<dbReference type="GO" id="GO:0016994">
    <property type="term" value="F:precorrin-6A reductase activity"/>
    <property type="evidence" value="ECO:0007669"/>
    <property type="project" value="UniProtKB-EC"/>
</dbReference>
<evidence type="ECO:0000256" key="2">
    <source>
        <dbReference type="ARBA" id="ARBA00022573"/>
    </source>
</evidence>
<reference evidence="5" key="1">
    <citation type="submission" date="2021-04" db="EMBL/GenBank/DDBJ databases">
        <title>A novel Synergistetes isolate from a pyrite-forming mixed culture.</title>
        <authorList>
            <person name="Bunk B."/>
            <person name="Sproer C."/>
            <person name="Spring S."/>
            <person name="Pester M."/>
        </authorList>
    </citation>
    <scope>NUCLEOTIDE SEQUENCE [LARGE SCALE GENOMIC DNA]</scope>
    <source>
        <strain evidence="5">J.5.4.2-T.3.5.2</strain>
    </source>
</reference>
<dbReference type="PANTHER" id="PTHR36925:SF1">
    <property type="entry name" value="COBALT-PRECORRIN-6A REDUCTASE"/>
    <property type="match status" value="1"/>
</dbReference>
<keyword evidence="5" id="KW-1185">Reference proteome</keyword>
<dbReference type="InterPro" id="IPR003723">
    <property type="entry name" value="Precorrin-6x_reduct"/>
</dbReference>
<dbReference type="NCBIfam" id="TIGR00715">
    <property type="entry name" value="precor6x_red"/>
    <property type="match status" value="1"/>
</dbReference>
<organism evidence="4 5">
    <name type="scientific">Aminithiophilus ramosus</name>
    <dbReference type="NCBI Taxonomy" id="3029084"/>
    <lineage>
        <taxon>Bacteria</taxon>
        <taxon>Thermotogati</taxon>
        <taxon>Synergistota</taxon>
        <taxon>Synergistia</taxon>
        <taxon>Synergistales</taxon>
        <taxon>Aminithiophilaceae</taxon>
        <taxon>Aminithiophilus</taxon>
    </lineage>
</organism>
<dbReference type="Proteomes" id="UP000671879">
    <property type="component" value="Chromosome"/>
</dbReference>
<dbReference type="GO" id="GO:0009236">
    <property type="term" value="P:cobalamin biosynthetic process"/>
    <property type="evidence" value="ECO:0007669"/>
    <property type="project" value="UniProtKB-KW"/>
</dbReference>
<comment type="pathway">
    <text evidence="1">Cofactor biosynthesis; adenosylcobalamin biosynthesis.</text>
</comment>
<name>A0A9Q7A9F7_9BACT</name>
<dbReference type="AlphaFoldDB" id="A0A9Q7A9F7"/>
<dbReference type="PANTHER" id="PTHR36925">
    <property type="entry name" value="COBALT-PRECORRIN-6A REDUCTASE"/>
    <property type="match status" value="1"/>
</dbReference>
<dbReference type="EC" id="1.3.1.54" evidence="4"/>
<dbReference type="Pfam" id="PF02571">
    <property type="entry name" value="CbiJ"/>
    <property type="match status" value="1"/>
</dbReference>
<dbReference type="PROSITE" id="PS51014">
    <property type="entry name" value="COBK_CBIJ"/>
    <property type="match status" value="1"/>
</dbReference>
<protein>
    <submittedName>
        <fullName evidence="4">Precorrin-6A reductase</fullName>
        <ecNumber evidence="4">1.3.1.54</ecNumber>
    </submittedName>
</protein>
<keyword evidence="2" id="KW-0169">Cobalamin biosynthesis</keyword>
<proteinExistence type="predicted"/>
<evidence type="ECO:0000313" key="4">
    <source>
        <dbReference type="EMBL" id="QTX32985.1"/>
    </source>
</evidence>